<dbReference type="PANTHER" id="PTHR44757:SF2">
    <property type="entry name" value="BIOFILM ARCHITECTURE MAINTENANCE PROTEIN MBAA"/>
    <property type="match status" value="1"/>
</dbReference>
<keyword evidence="1" id="KW-0472">Membrane</keyword>
<dbReference type="Gene3D" id="3.20.20.450">
    <property type="entry name" value="EAL domain"/>
    <property type="match status" value="1"/>
</dbReference>
<dbReference type="InterPro" id="IPR001633">
    <property type="entry name" value="EAL_dom"/>
</dbReference>
<dbReference type="SMART" id="SM00052">
    <property type="entry name" value="EAL"/>
    <property type="match status" value="1"/>
</dbReference>
<dbReference type="InterPro" id="IPR000160">
    <property type="entry name" value="GGDEF_dom"/>
</dbReference>
<keyword evidence="5" id="KW-1185">Reference proteome</keyword>
<dbReference type="Proteomes" id="UP000295182">
    <property type="component" value="Unassembled WGS sequence"/>
</dbReference>
<dbReference type="SUPFAM" id="SSF55073">
    <property type="entry name" value="Nucleotide cyclase"/>
    <property type="match status" value="1"/>
</dbReference>
<dbReference type="CDD" id="cd01949">
    <property type="entry name" value="GGDEF"/>
    <property type="match status" value="1"/>
</dbReference>
<dbReference type="SMART" id="SM00267">
    <property type="entry name" value="GGDEF"/>
    <property type="match status" value="1"/>
</dbReference>
<comment type="caution">
    <text evidence="4">The sequence shown here is derived from an EMBL/GenBank/DDBJ whole genome shotgun (WGS) entry which is preliminary data.</text>
</comment>
<accession>A0A4R2NEW8</accession>
<dbReference type="InterPro" id="IPR035965">
    <property type="entry name" value="PAS-like_dom_sf"/>
</dbReference>
<proteinExistence type="predicted"/>
<evidence type="ECO:0000313" key="5">
    <source>
        <dbReference type="Proteomes" id="UP000295182"/>
    </source>
</evidence>
<reference evidence="4 5" key="1">
    <citation type="submission" date="2019-03" db="EMBL/GenBank/DDBJ databases">
        <title>Genomic Encyclopedia of Type Strains, Phase IV (KMG-IV): sequencing the most valuable type-strain genomes for metagenomic binning, comparative biology and taxonomic classification.</title>
        <authorList>
            <person name="Goeker M."/>
        </authorList>
    </citation>
    <scope>NUCLEOTIDE SEQUENCE [LARGE SCALE GENOMIC DNA]</scope>
    <source>
        <strain evidence="4 5">DSM 1837</strain>
    </source>
</reference>
<dbReference type="InterPro" id="IPR029787">
    <property type="entry name" value="Nucleotide_cyclase"/>
</dbReference>
<gene>
    <name evidence="4" type="ORF">EV674_10473</name>
</gene>
<dbReference type="EMBL" id="SLXH01000004">
    <property type="protein sequence ID" value="TCP19614.1"/>
    <property type="molecule type" value="Genomic_DNA"/>
</dbReference>
<dbReference type="AlphaFoldDB" id="A0A4R2NEW8"/>
<dbReference type="Gene3D" id="3.30.70.270">
    <property type="match status" value="1"/>
</dbReference>
<dbReference type="PANTHER" id="PTHR44757">
    <property type="entry name" value="DIGUANYLATE CYCLASE DGCP"/>
    <property type="match status" value="1"/>
</dbReference>
<keyword evidence="1" id="KW-0812">Transmembrane</keyword>
<dbReference type="PROSITE" id="PS50883">
    <property type="entry name" value="EAL"/>
    <property type="match status" value="1"/>
</dbReference>
<dbReference type="FunFam" id="3.20.20.450:FF:000001">
    <property type="entry name" value="Cyclic di-GMP phosphodiesterase yahA"/>
    <property type="match status" value="1"/>
</dbReference>
<feature type="transmembrane region" description="Helical" evidence="1">
    <location>
        <begin position="283"/>
        <end position="306"/>
    </location>
</feature>
<dbReference type="Pfam" id="PF12860">
    <property type="entry name" value="PAS_7"/>
    <property type="match status" value="1"/>
</dbReference>
<dbReference type="Pfam" id="PF00563">
    <property type="entry name" value="EAL"/>
    <property type="match status" value="1"/>
</dbReference>
<evidence type="ECO:0000259" key="3">
    <source>
        <dbReference type="PROSITE" id="PS50887"/>
    </source>
</evidence>
<dbReference type="SUPFAM" id="SSF55785">
    <property type="entry name" value="PYP-like sensor domain (PAS domain)"/>
    <property type="match status" value="1"/>
</dbReference>
<dbReference type="OrthoDB" id="9813903at2"/>
<dbReference type="NCBIfam" id="TIGR00254">
    <property type="entry name" value="GGDEF"/>
    <property type="match status" value="1"/>
</dbReference>
<dbReference type="PROSITE" id="PS50887">
    <property type="entry name" value="GGDEF"/>
    <property type="match status" value="1"/>
</dbReference>
<dbReference type="Gene3D" id="3.30.450.20">
    <property type="entry name" value="PAS domain"/>
    <property type="match status" value="2"/>
</dbReference>
<keyword evidence="1" id="KW-1133">Transmembrane helix</keyword>
<sequence length="890" mass="97341">MGFLRTKIAVWTLAALFLLALAMTAASLAWSGRHNALQDGQAQVERFMAVSEAALNRNFLAIDILLASTEELLLLSGSAAGAMEPWQTSRWLRSAARQNLLVRFIALLDAQGRVLASSDAAAEQVPLRLPDGFFAKAMAQELPATLVSSPVVGQASAEQVLYFARPVPLADGTQLLALAEVPAAMLTSVLLQGGSIAGLEVTLEDREGRLILSTPEPPSGRDYTSPVPLHRLSASPVDWDMVARLSATPALVQVRPTLHPALWISASLPRAAALSGWQMHQHIILAVALAFGLTVLAVAGFALDYLGRMANARQTIAQSKAMLDQALESMVSGFMLLDAGRRVRQWNHRFEEFFPWLVPMLAHGVSFRDVLEATVPHQLPQASAAERQRWVELRLLEQLNPQGTFELLLPSGRSVQIVERTTPEGGLVITYHDVSDLRRASAEIEHLAFYDPLTGLPNRRLLLDRLAQATVAAERTGQYGALLFLDLDDFKGLNDTQGHEMGDRFLQQVAQRLRACVRQADTVARLGGDEFVVLLTDLAASPDEAATLARQVGENALHSLAQPYLLGTHTYHGSCSMGATLWAGNDQSAAELLKRADIAMYQVKAAHGNGLCFFDPRMQTAISQRVQLETDLQTALVLQQFKLHYQPQYTLAGTIVGAEALLRWQHPERGLVTPGEFIAVAEESDLIVAMGDWVLRSACEQLVAWGREANLCHLRLSINVSARQFRRPDFAQQVIAMLQQTGAPAHLLKLELTESLMLDNVDDTIAKMHQLRTKGVRFSVDDFGTGYSSLAYLTRLPLHQIKIDQSFVRNLGVRPTDDVIVQTIIGMARNLELEVIAEGVETEAQKKFLALHGCDLYQGYLLGRPMPVADLEVQPPLWPSPASGGGVAVL</sequence>
<organism evidence="4 5">
    <name type="scientific">Simplicispira metamorpha</name>
    <dbReference type="NCBI Taxonomy" id="80881"/>
    <lineage>
        <taxon>Bacteria</taxon>
        <taxon>Pseudomonadati</taxon>
        <taxon>Pseudomonadota</taxon>
        <taxon>Betaproteobacteria</taxon>
        <taxon>Burkholderiales</taxon>
        <taxon>Comamonadaceae</taxon>
        <taxon>Simplicispira</taxon>
    </lineage>
</organism>
<protein>
    <submittedName>
        <fullName evidence="4">Diguanylate cyclase/phosphodiesterase</fullName>
    </submittedName>
</protein>
<dbReference type="CDD" id="cd01948">
    <property type="entry name" value="EAL"/>
    <property type="match status" value="1"/>
</dbReference>
<dbReference type="CDD" id="cd12914">
    <property type="entry name" value="PDC1_DGC_like"/>
    <property type="match status" value="1"/>
</dbReference>
<dbReference type="InterPro" id="IPR043128">
    <property type="entry name" value="Rev_trsase/Diguanyl_cyclase"/>
</dbReference>
<feature type="domain" description="EAL" evidence="2">
    <location>
        <begin position="625"/>
        <end position="879"/>
    </location>
</feature>
<evidence type="ECO:0000313" key="4">
    <source>
        <dbReference type="EMBL" id="TCP19614.1"/>
    </source>
</evidence>
<dbReference type="SUPFAM" id="SSF141868">
    <property type="entry name" value="EAL domain-like"/>
    <property type="match status" value="1"/>
</dbReference>
<dbReference type="Pfam" id="PF00990">
    <property type="entry name" value="GGDEF"/>
    <property type="match status" value="1"/>
</dbReference>
<name>A0A4R2NEW8_9BURK</name>
<evidence type="ECO:0000256" key="1">
    <source>
        <dbReference type="SAM" id="Phobius"/>
    </source>
</evidence>
<dbReference type="InterPro" id="IPR035919">
    <property type="entry name" value="EAL_sf"/>
</dbReference>
<dbReference type="InterPro" id="IPR052155">
    <property type="entry name" value="Biofilm_reg_signaling"/>
</dbReference>
<feature type="domain" description="GGDEF" evidence="3">
    <location>
        <begin position="478"/>
        <end position="616"/>
    </location>
</feature>
<evidence type="ECO:0000259" key="2">
    <source>
        <dbReference type="PROSITE" id="PS50883"/>
    </source>
</evidence>
<dbReference type="RefSeq" id="WP_119011972.1">
    <property type="nucleotide sequence ID" value="NZ_QXNC01000002.1"/>
</dbReference>